<dbReference type="PROSITE" id="PS50109">
    <property type="entry name" value="HIS_KIN"/>
    <property type="match status" value="1"/>
</dbReference>
<dbReference type="NCBIfam" id="TIGR00229">
    <property type="entry name" value="sensory_box"/>
    <property type="match status" value="1"/>
</dbReference>
<keyword evidence="4" id="KW-0808">Transferase</keyword>
<dbReference type="PANTHER" id="PTHR43065:SF42">
    <property type="entry name" value="TWO-COMPONENT SENSOR PPRA"/>
    <property type="match status" value="1"/>
</dbReference>
<evidence type="ECO:0000259" key="9">
    <source>
        <dbReference type="PROSITE" id="PS50110"/>
    </source>
</evidence>
<dbReference type="PRINTS" id="PR00344">
    <property type="entry name" value="BCTRLSENSOR"/>
</dbReference>
<dbReference type="InterPro" id="IPR035965">
    <property type="entry name" value="PAS-like_dom_sf"/>
</dbReference>
<dbReference type="PROSITE" id="PS50112">
    <property type="entry name" value="PAS"/>
    <property type="match status" value="1"/>
</dbReference>
<accession>A0A328F9B3</accession>
<keyword evidence="15" id="KW-1185">Reference proteome</keyword>
<dbReference type="InterPro" id="IPR000014">
    <property type="entry name" value="PAS"/>
</dbReference>
<dbReference type="InterPro" id="IPR005467">
    <property type="entry name" value="His_kinase_dom"/>
</dbReference>
<dbReference type="Pfam" id="PF13185">
    <property type="entry name" value="GAF_2"/>
    <property type="match status" value="1"/>
</dbReference>
<dbReference type="CDD" id="cd00130">
    <property type="entry name" value="PAS"/>
    <property type="match status" value="1"/>
</dbReference>
<dbReference type="PANTHER" id="PTHR43065">
    <property type="entry name" value="SENSOR HISTIDINE KINASE"/>
    <property type="match status" value="1"/>
</dbReference>
<dbReference type="EMBL" id="CP036313">
    <property type="protein sequence ID" value="QBH12285.1"/>
    <property type="molecule type" value="Genomic_DNA"/>
</dbReference>
<feature type="domain" description="PAS" evidence="10">
    <location>
        <begin position="280"/>
        <end position="328"/>
    </location>
</feature>
<evidence type="ECO:0000313" key="13">
    <source>
        <dbReference type="EMBL" id="RAM01201.1"/>
    </source>
</evidence>
<dbReference type="InterPro" id="IPR004358">
    <property type="entry name" value="Sig_transdc_His_kin-like_C"/>
</dbReference>
<feature type="domain" description="Histidine kinase" evidence="8">
    <location>
        <begin position="418"/>
        <end position="642"/>
    </location>
</feature>
<dbReference type="Gene3D" id="1.10.287.130">
    <property type="match status" value="1"/>
</dbReference>
<dbReference type="PROSITE" id="PS50113">
    <property type="entry name" value="PAC"/>
    <property type="match status" value="1"/>
</dbReference>
<dbReference type="SMART" id="SM00387">
    <property type="entry name" value="HATPase_c"/>
    <property type="match status" value="1"/>
</dbReference>
<dbReference type="SMART" id="SM00448">
    <property type="entry name" value="REC"/>
    <property type="match status" value="1"/>
</dbReference>
<evidence type="ECO:0000256" key="6">
    <source>
        <dbReference type="PROSITE-ProRule" id="PRU00169"/>
    </source>
</evidence>
<keyword evidence="5 13" id="KW-0418">Kinase</keyword>
<dbReference type="OrthoDB" id="5487437at2"/>
<sequence length="786" mass="86123">MDKNVGGRVIKDVMKFKLIALKCFKPSITPLKIALIYAAVGILWMLFSDKLLAMWVLKPDSLLHLETLKGWFYVLVTAWMLYALTHRSVTLLERSEQSLRKANQTLRALSACNRAIIETEAESDLMRDVCRVIVEIGSYRMAWVGMAQDTAERRVHPLASWGDEGGHLESLDVTWNDTAKGRGPVGTAIRSGATCVFQNIVTNPHFAPWRRQALDQGYGAAIALPLTFDEKTSGALCIYAAEPNGFDAEETNLLEELATNLSYGITILRLRTERNRMHKERTQLATMVEQAEEGMLLVNIDGTIQYTNPAFERICGLSKPDIQGQNILALTCDEPNQACWQAIADAFDADKLKIRRFTNCKKDGTTYQVDVSISAVHDSAGALISHMVVMRDITHEAQLEKQLQQAQKMEVIGAFSGGIAHDFNNILGAIINCSELALENLPVDHPVREDLEHVLKAGLRGKHLVQQIRTFSRRETPQRLPVEIDLVVKECLSLLRASLPAGIELRPNLAVESSLVLADATQMHQVLMNLCVNAAHAMGDSEGVLHVSLGNVMLGVNATTIHPDLQPGPYLTVTVGDNGCGMQAAVMERIFDPFFTTRSKKGGTGLGLSVVHGIVKSHDGAITVESEPGKGSTLNVFLPLADSPGRMATRAAADRVTGGSERILLVDDEEDLTYAGQKILQRLGYTVITSSDGLEALATFRAAPRQFDLVITDQTMPQMKGTDLAREILRIRPDIPIILCSGYGSVSNHVVTPKDVKSLGIRAFVAKPVTRAEMAAAIRRELDTAP</sequence>
<feature type="transmembrane region" description="Helical" evidence="7">
    <location>
        <begin position="34"/>
        <end position="56"/>
    </location>
</feature>
<dbReference type="GO" id="GO:0000155">
    <property type="term" value="F:phosphorelay sensor kinase activity"/>
    <property type="evidence" value="ECO:0007669"/>
    <property type="project" value="InterPro"/>
</dbReference>
<feature type="transmembrane region" description="Helical" evidence="7">
    <location>
        <begin position="68"/>
        <end position="85"/>
    </location>
</feature>
<dbReference type="PROSITE" id="PS50110">
    <property type="entry name" value="RESPONSE_REGULATORY"/>
    <property type="match status" value="1"/>
</dbReference>
<evidence type="ECO:0000259" key="10">
    <source>
        <dbReference type="PROSITE" id="PS50112"/>
    </source>
</evidence>
<dbReference type="InterPro" id="IPR036890">
    <property type="entry name" value="HATPase_C_sf"/>
</dbReference>
<evidence type="ECO:0000256" key="1">
    <source>
        <dbReference type="ARBA" id="ARBA00000085"/>
    </source>
</evidence>
<dbReference type="SMART" id="SM00065">
    <property type="entry name" value="GAF"/>
    <property type="match status" value="1"/>
</dbReference>
<dbReference type="Pfam" id="PF00512">
    <property type="entry name" value="HisKA"/>
    <property type="match status" value="1"/>
</dbReference>
<dbReference type="CDD" id="cd00082">
    <property type="entry name" value="HisKA"/>
    <property type="match status" value="1"/>
</dbReference>
<dbReference type="Proteomes" id="UP000293902">
    <property type="component" value="Chromosome"/>
</dbReference>
<dbReference type="SUPFAM" id="SSF55781">
    <property type="entry name" value="GAF domain-like"/>
    <property type="match status" value="1"/>
</dbReference>
<feature type="domain" description="Response regulatory" evidence="9">
    <location>
        <begin position="662"/>
        <end position="782"/>
    </location>
</feature>
<evidence type="ECO:0000313" key="14">
    <source>
        <dbReference type="Proteomes" id="UP000248798"/>
    </source>
</evidence>
<protein>
    <recommendedName>
        <fullName evidence="2">histidine kinase</fullName>
        <ecNumber evidence="2">2.7.13.3</ecNumber>
    </recommendedName>
</protein>
<dbReference type="Pfam" id="PF02518">
    <property type="entry name" value="HATPase_c"/>
    <property type="match status" value="1"/>
</dbReference>
<evidence type="ECO:0000313" key="15">
    <source>
        <dbReference type="Proteomes" id="UP000293902"/>
    </source>
</evidence>
<reference evidence="13 14" key="1">
    <citation type="submission" date="2018-06" db="EMBL/GenBank/DDBJ databases">
        <title>Complete Genome Sequence of Desulfobacter hydrogenophilus (DSM3380).</title>
        <authorList>
            <person name="Marietou A."/>
            <person name="Schreiber L."/>
            <person name="Marshall I."/>
            <person name="Jorgensen B."/>
        </authorList>
    </citation>
    <scope>NUCLEOTIDE SEQUENCE [LARGE SCALE GENOMIC DNA]</scope>
    <source>
        <strain evidence="13 14">DSM 3380</strain>
    </source>
</reference>
<dbReference type="Pfam" id="PF00072">
    <property type="entry name" value="Response_reg"/>
    <property type="match status" value="1"/>
</dbReference>
<dbReference type="InterPro" id="IPR003018">
    <property type="entry name" value="GAF"/>
</dbReference>
<evidence type="ECO:0000256" key="5">
    <source>
        <dbReference type="ARBA" id="ARBA00022777"/>
    </source>
</evidence>
<evidence type="ECO:0000256" key="7">
    <source>
        <dbReference type="SAM" id="Phobius"/>
    </source>
</evidence>
<dbReference type="Pfam" id="PF13426">
    <property type="entry name" value="PAS_9"/>
    <property type="match status" value="1"/>
</dbReference>
<evidence type="ECO:0000256" key="3">
    <source>
        <dbReference type="ARBA" id="ARBA00022553"/>
    </source>
</evidence>
<evidence type="ECO:0000256" key="4">
    <source>
        <dbReference type="ARBA" id="ARBA00022679"/>
    </source>
</evidence>
<dbReference type="Gene3D" id="3.30.450.20">
    <property type="entry name" value="PAS domain"/>
    <property type="match status" value="1"/>
</dbReference>
<dbReference type="SMART" id="SM00091">
    <property type="entry name" value="PAS"/>
    <property type="match status" value="1"/>
</dbReference>
<dbReference type="CDD" id="cd00156">
    <property type="entry name" value="REC"/>
    <property type="match status" value="1"/>
</dbReference>
<evidence type="ECO:0000259" key="11">
    <source>
        <dbReference type="PROSITE" id="PS50113"/>
    </source>
</evidence>
<dbReference type="Gene3D" id="3.30.565.10">
    <property type="entry name" value="Histidine kinase-like ATPase, C-terminal domain"/>
    <property type="match status" value="1"/>
</dbReference>
<dbReference type="Proteomes" id="UP000248798">
    <property type="component" value="Unassembled WGS sequence"/>
</dbReference>
<dbReference type="InterPro" id="IPR029016">
    <property type="entry name" value="GAF-like_dom_sf"/>
</dbReference>
<dbReference type="SUPFAM" id="SSF52172">
    <property type="entry name" value="CheY-like"/>
    <property type="match status" value="1"/>
</dbReference>
<feature type="domain" description="PAC" evidence="11">
    <location>
        <begin position="350"/>
        <end position="405"/>
    </location>
</feature>
<dbReference type="AlphaFoldDB" id="A0A328F9B3"/>
<dbReference type="InterPro" id="IPR011006">
    <property type="entry name" value="CheY-like_superfamily"/>
</dbReference>
<dbReference type="InterPro" id="IPR001789">
    <property type="entry name" value="Sig_transdc_resp-reg_receiver"/>
</dbReference>
<reference evidence="12 15" key="2">
    <citation type="submission" date="2019-02" db="EMBL/GenBank/DDBJ databases">
        <title>Complete genome sequence of Desulfobacter hydrogenophilus AcRS1.</title>
        <authorList>
            <person name="Marietou A."/>
            <person name="Lund M.B."/>
            <person name="Marshall I.P.G."/>
            <person name="Schreiber L."/>
            <person name="Jorgensen B."/>
        </authorList>
    </citation>
    <scope>NUCLEOTIDE SEQUENCE [LARGE SCALE GENOMIC DNA]</scope>
    <source>
        <strain evidence="12 15">AcRS1</strain>
    </source>
</reference>
<gene>
    <name evidence="13" type="ORF">DO021_14790</name>
    <name evidence="12" type="ORF">EYB58_04730</name>
</gene>
<dbReference type="SUPFAM" id="SSF55785">
    <property type="entry name" value="PYP-like sensor domain (PAS domain)"/>
    <property type="match status" value="1"/>
</dbReference>
<dbReference type="SUPFAM" id="SSF55874">
    <property type="entry name" value="ATPase domain of HSP90 chaperone/DNA topoisomerase II/histidine kinase"/>
    <property type="match status" value="1"/>
</dbReference>
<dbReference type="InterPro" id="IPR036097">
    <property type="entry name" value="HisK_dim/P_sf"/>
</dbReference>
<dbReference type="SUPFAM" id="SSF47384">
    <property type="entry name" value="Homodimeric domain of signal transducing histidine kinase"/>
    <property type="match status" value="1"/>
</dbReference>
<dbReference type="InterPro" id="IPR003661">
    <property type="entry name" value="HisK_dim/P_dom"/>
</dbReference>
<dbReference type="InterPro" id="IPR000700">
    <property type="entry name" value="PAS-assoc_C"/>
</dbReference>
<comment type="catalytic activity">
    <reaction evidence="1">
        <text>ATP + protein L-histidine = ADP + protein N-phospho-L-histidine.</text>
        <dbReference type="EC" id="2.7.13.3"/>
    </reaction>
</comment>
<name>A0A328F9B3_9BACT</name>
<proteinExistence type="predicted"/>
<keyword evidence="7" id="KW-0812">Transmembrane</keyword>
<dbReference type="EC" id="2.7.13.3" evidence="2"/>
<keyword evidence="3 6" id="KW-0597">Phosphoprotein</keyword>
<evidence type="ECO:0000256" key="2">
    <source>
        <dbReference type="ARBA" id="ARBA00012438"/>
    </source>
</evidence>
<keyword evidence="7" id="KW-1133">Transmembrane helix</keyword>
<dbReference type="EMBL" id="QLNI01000030">
    <property type="protein sequence ID" value="RAM01201.1"/>
    <property type="molecule type" value="Genomic_DNA"/>
</dbReference>
<organism evidence="13 14">
    <name type="scientific">Desulfobacter hydrogenophilus</name>
    <dbReference type="NCBI Taxonomy" id="2291"/>
    <lineage>
        <taxon>Bacteria</taxon>
        <taxon>Pseudomonadati</taxon>
        <taxon>Thermodesulfobacteriota</taxon>
        <taxon>Desulfobacteria</taxon>
        <taxon>Desulfobacterales</taxon>
        <taxon>Desulfobacteraceae</taxon>
        <taxon>Desulfobacter</taxon>
    </lineage>
</organism>
<evidence type="ECO:0000259" key="8">
    <source>
        <dbReference type="PROSITE" id="PS50109"/>
    </source>
</evidence>
<evidence type="ECO:0000313" key="12">
    <source>
        <dbReference type="EMBL" id="QBH12285.1"/>
    </source>
</evidence>
<dbReference type="Gene3D" id="3.40.50.2300">
    <property type="match status" value="1"/>
</dbReference>
<dbReference type="SMART" id="SM00388">
    <property type="entry name" value="HisKA"/>
    <property type="match status" value="1"/>
</dbReference>
<feature type="modified residue" description="4-aspartylphosphate" evidence="6">
    <location>
        <position position="713"/>
    </location>
</feature>
<dbReference type="InterPro" id="IPR003594">
    <property type="entry name" value="HATPase_dom"/>
</dbReference>
<keyword evidence="7" id="KW-0472">Membrane</keyword>
<dbReference type="Gene3D" id="3.30.450.40">
    <property type="match status" value="1"/>
</dbReference>